<dbReference type="InterPro" id="IPR036520">
    <property type="entry name" value="UPF0759_sf"/>
</dbReference>
<sequence>MEIKIGCTGWSYQGWSGTFYPKKLRNSEWLKYYSQIFSITEINSTFYKIPSQEIVRRWNVDTPIHFKFTAKFPSVITHKKRLVNIDSEVFSFLTSLLPIHEKISALVLQLPPSLTFDEAKPRLEEMFDILPKDFLYPIEGRHESWFTEKALEYFKQKKYCLVWNMIEGVNNPMPITSNYLYLRLIGDRSIPDNQFGKIRKDKSEIIKKWAQKLVKIVDIPLALVMANNHFEGFGPATANTLGKNLGMRELIWEQKKQKTLGKF</sequence>
<dbReference type="Pfam" id="PF01904">
    <property type="entry name" value="DUF72"/>
    <property type="match status" value="1"/>
</dbReference>
<protein>
    <recommendedName>
        <fullName evidence="3">DUF72 domain-containing protein</fullName>
    </recommendedName>
</protein>
<dbReference type="PANTHER" id="PTHR30348">
    <property type="entry name" value="UNCHARACTERIZED PROTEIN YECE"/>
    <property type="match status" value="1"/>
</dbReference>
<reference evidence="1 2" key="1">
    <citation type="journal article" date="2017" name="Environ. Microbiol.">
        <title>Genome and epigenome of a novel marine Thaumarchaeota strain suggest viral infection, phosphorothioation DNA modification and multiple restriction systems.</title>
        <authorList>
            <person name="Ahlgren N.A."/>
            <person name="Chen Y."/>
            <person name="Needham D.M."/>
            <person name="Parada A.E."/>
            <person name="Sachdeva R."/>
            <person name="Trinh V."/>
            <person name="Chen T."/>
            <person name="Fuhrman J.A."/>
        </authorList>
    </citation>
    <scope>NUCLEOTIDE SEQUENCE [LARGE SCALE GENOMIC DNA]</scope>
    <source>
        <strain evidence="1 2">SPOT01</strain>
    </source>
</reference>
<accession>A0A2Z2HM53</accession>
<dbReference type="Proteomes" id="UP000249949">
    <property type="component" value="Chromosome"/>
</dbReference>
<evidence type="ECO:0000313" key="1">
    <source>
        <dbReference type="EMBL" id="ARS65082.1"/>
    </source>
</evidence>
<dbReference type="AlphaFoldDB" id="A0A2Z2HM53"/>
<proteinExistence type="predicted"/>
<gene>
    <name evidence="1" type="ORF">NMSP_1477</name>
</gene>
<dbReference type="OrthoDB" id="35747at2157"/>
<dbReference type="GeneID" id="32901926"/>
<organism evidence="1 2">
    <name type="scientific">Candidatus Nitrosomarinus catalinensis</name>
    <dbReference type="NCBI Taxonomy" id="1898749"/>
    <lineage>
        <taxon>Archaea</taxon>
        <taxon>Nitrososphaerota</taxon>
        <taxon>Nitrososphaeria</taxon>
        <taxon>Nitrosopumilales</taxon>
        <taxon>Nitrosopumilaceae</taxon>
        <taxon>Candidatus Nitrosomarinus</taxon>
    </lineage>
</organism>
<keyword evidence="2" id="KW-1185">Reference proteome</keyword>
<dbReference type="PANTHER" id="PTHR30348:SF4">
    <property type="entry name" value="DUF72 DOMAIN-CONTAINING PROTEIN"/>
    <property type="match status" value="1"/>
</dbReference>
<dbReference type="Gene3D" id="3.20.20.410">
    <property type="entry name" value="Protein of unknown function UPF0759"/>
    <property type="match status" value="1"/>
</dbReference>
<dbReference type="RefSeq" id="WP_086908099.1">
    <property type="nucleotide sequence ID" value="NZ_CP021324.1"/>
</dbReference>
<name>A0A2Z2HM53_9ARCH</name>
<dbReference type="KEGG" id="nct:NMSP_1477"/>
<dbReference type="InterPro" id="IPR002763">
    <property type="entry name" value="DUF72"/>
</dbReference>
<evidence type="ECO:0000313" key="2">
    <source>
        <dbReference type="Proteomes" id="UP000249949"/>
    </source>
</evidence>
<dbReference type="SUPFAM" id="SSF117396">
    <property type="entry name" value="TM1631-like"/>
    <property type="match status" value="1"/>
</dbReference>
<dbReference type="EMBL" id="CP021324">
    <property type="protein sequence ID" value="ARS65082.1"/>
    <property type="molecule type" value="Genomic_DNA"/>
</dbReference>
<evidence type="ECO:0008006" key="3">
    <source>
        <dbReference type="Google" id="ProtNLM"/>
    </source>
</evidence>